<reference evidence="1 2" key="1">
    <citation type="journal article" date="2018" name="New Phytol.">
        <title>Comparative genomics and transcriptomics depict ericoid mycorrhizal fungi as versatile saprotrophs and plant mutualists.</title>
        <authorList>
            <person name="Martino E."/>
            <person name="Morin E."/>
            <person name="Grelet G.A."/>
            <person name="Kuo A."/>
            <person name="Kohler A."/>
            <person name="Daghino S."/>
            <person name="Barry K.W."/>
            <person name="Cichocki N."/>
            <person name="Clum A."/>
            <person name="Dockter R.B."/>
            <person name="Hainaut M."/>
            <person name="Kuo R.C."/>
            <person name="LaButti K."/>
            <person name="Lindahl B.D."/>
            <person name="Lindquist E.A."/>
            <person name="Lipzen A."/>
            <person name="Khouja H.R."/>
            <person name="Magnuson J."/>
            <person name="Murat C."/>
            <person name="Ohm R.A."/>
            <person name="Singer S.W."/>
            <person name="Spatafora J.W."/>
            <person name="Wang M."/>
            <person name="Veneault-Fourrey C."/>
            <person name="Henrissat B."/>
            <person name="Grigoriev I.V."/>
            <person name="Martin F.M."/>
            <person name="Perotto S."/>
        </authorList>
    </citation>
    <scope>NUCLEOTIDE SEQUENCE [LARGE SCALE GENOMIC DNA]</scope>
    <source>
        <strain evidence="1 2">ATCC 22711</strain>
    </source>
</reference>
<dbReference type="EMBL" id="KZ679017">
    <property type="protein sequence ID" value="PSS09021.1"/>
    <property type="molecule type" value="Genomic_DNA"/>
</dbReference>
<evidence type="ECO:0000313" key="2">
    <source>
        <dbReference type="Proteomes" id="UP000241818"/>
    </source>
</evidence>
<dbReference type="RefSeq" id="XP_024717319.1">
    <property type="nucleotide sequence ID" value="XM_024863815.1"/>
</dbReference>
<name>A0A2T3ARM7_AMORE</name>
<gene>
    <name evidence="1" type="ORF">M430DRAFT_182008</name>
</gene>
<organism evidence="1 2">
    <name type="scientific">Amorphotheca resinae ATCC 22711</name>
    <dbReference type="NCBI Taxonomy" id="857342"/>
    <lineage>
        <taxon>Eukaryota</taxon>
        <taxon>Fungi</taxon>
        <taxon>Dikarya</taxon>
        <taxon>Ascomycota</taxon>
        <taxon>Pezizomycotina</taxon>
        <taxon>Leotiomycetes</taxon>
        <taxon>Helotiales</taxon>
        <taxon>Amorphothecaceae</taxon>
        <taxon>Amorphotheca</taxon>
    </lineage>
</organism>
<dbReference type="GeneID" id="36571896"/>
<proteinExistence type="predicted"/>
<sequence>MTSRISKIRTSGGDSRWPRLTKLRLGGIMCARVLSPALASSPVHTTFSRSIWSLLCWAFLSGRIPHLRALFPVTRIRRSRLLRLVERCWASFSSVTLPML</sequence>
<protein>
    <submittedName>
        <fullName evidence="1">Uncharacterized protein</fullName>
    </submittedName>
</protein>
<evidence type="ECO:0000313" key="1">
    <source>
        <dbReference type="EMBL" id="PSS09021.1"/>
    </source>
</evidence>
<dbReference type="Proteomes" id="UP000241818">
    <property type="component" value="Unassembled WGS sequence"/>
</dbReference>
<keyword evidence="2" id="KW-1185">Reference proteome</keyword>
<dbReference type="AlphaFoldDB" id="A0A2T3ARM7"/>
<dbReference type="InParanoid" id="A0A2T3ARM7"/>
<accession>A0A2T3ARM7</accession>